<organism evidence="1 2">
    <name type="scientific">Scomber scombrus</name>
    <name type="common">Atlantic mackerel</name>
    <name type="synonym">Scomber vernalis</name>
    <dbReference type="NCBI Taxonomy" id="13677"/>
    <lineage>
        <taxon>Eukaryota</taxon>
        <taxon>Metazoa</taxon>
        <taxon>Chordata</taxon>
        <taxon>Craniata</taxon>
        <taxon>Vertebrata</taxon>
        <taxon>Euteleostomi</taxon>
        <taxon>Actinopterygii</taxon>
        <taxon>Neopterygii</taxon>
        <taxon>Teleostei</taxon>
        <taxon>Neoteleostei</taxon>
        <taxon>Acanthomorphata</taxon>
        <taxon>Pelagiaria</taxon>
        <taxon>Scombriformes</taxon>
        <taxon>Scombridae</taxon>
        <taxon>Scomber</taxon>
    </lineage>
</organism>
<comment type="caution">
    <text evidence="1">The sequence shown here is derived from an EMBL/GenBank/DDBJ whole genome shotgun (WGS) entry which is preliminary data.</text>
</comment>
<reference evidence="1 2" key="1">
    <citation type="submission" date="2024-01" db="EMBL/GenBank/DDBJ databases">
        <authorList>
            <person name="Alioto T."/>
            <person name="Alioto T."/>
            <person name="Gomez Garrido J."/>
        </authorList>
    </citation>
    <scope>NUCLEOTIDE SEQUENCE [LARGE SCALE GENOMIC DNA]</scope>
</reference>
<evidence type="ECO:0000313" key="1">
    <source>
        <dbReference type="EMBL" id="CAK6967442.1"/>
    </source>
</evidence>
<keyword evidence="2" id="KW-1185">Reference proteome</keyword>
<protein>
    <submittedName>
        <fullName evidence="1">Uncharacterized protein</fullName>
    </submittedName>
</protein>
<dbReference type="EMBL" id="CAWUFR010000105">
    <property type="protein sequence ID" value="CAK6967442.1"/>
    <property type="molecule type" value="Genomic_DNA"/>
</dbReference>
<evidence type="ECO:0000313" key="2">
    <source>
        <dbReference type="Proteomes" id="UP001314229"/>
    </source>
</evidence>
<sequence length="87" mass="9987">MSNHLCSCCENSTLPLLQQTLLPHQSFSPLSDSRITSAHYLMARSESCFFRSCFTDPPWPHRRGQQHFHEPFLTQRDSHVSSLCAPL</sequence>
<accession>A0AAV1P9Z2</accession>
<name>A0AAV1P9Z2_SCOSC</name>
<dbReference type="Proteomes" id="UP001314229">
    <property type="component" value="Unassembled WGS sequence"/>
</dbReference>
<dbReference type="AlphaFoldDB" id="A0AAV1P9Z2"/>
<proteinExistence type="predicted"/>
<gene>
    <name evidence="1" type="ORF">FSCOSCO3_A001350</name>
</gene>